<comment type="caution">
    <text evidence="1">The sequence shown here is derived from an EMBL/GenBank/DDBJ whole genome shotgun (WGS) entry which is preliminary data.</text>
</comment>
<name>A0AAE1AU30_9GAST</name>
<organism evidence="1 2">
    <name type="scientific">Elysia crispata</name>
    <name type="common">lettuce slug</name>
    <dbReference type="NCBI Taxonomy" id="231223"/>
    <lineage>
        <taxon>Eukaryota</taxon>
        <taxon>Metazoa</taxon>
        <taxon>Spiralia</taxon>
        <taxon>Lophotrochozoa</taxon>
        <taxon>Mollusca</taxon>
        <taxon>Gastropoda</taxon>
        <taxon>Heterobranchia</taxon>
        <taxon>Euthyneura</taxon>
        <taxon>Panpulmonata</taxon>
        <taxon>Sacoglossa</taxon>
        <taxon>Placobranchoidea</taxon>
        <taxon>Plakobranchidae</taxon>
        <taxon>Elysia</taxon>
    </lineage>
</organism>
<gene>
    <name evidence="1" type="ORF">RRG08_039212</name>
</gene>
<reference evidence="1" key="1">
    <citation type="journal article" date="2023" name="G3 (Bethesda)">
        <title>A reference genome for the long-term kleptoplast-retaining sea slug Elysia crispata morphotype clarki.</title>
        <authorList>
            <person name="Eastman K.E."/>
            <person name="Pendleton A.L."/>
            <person name="Shaikh M.A."/>
            <person name="Suttiyut T."/>
            <person name="Ogas R."/>
            <person name="Tomko P."/>
            <person name="Gavelis G."/>
            <person name="Widhalm J.R."/>
            <person name="Wisecaver J.H."/>
        </authorList>
    </citation>
    <scope>NUCLEOTIDE SEQUENCE</scope>
    <source>
        <strain evidence="1">ECLA1</strain>
    </source>
</reference>
<sequence>MCIRELGYKQSEKSLTPFYSLPDHSGDVAVRAIFPSKDLDASYSILFLYFSFDHARLSATNSSFSQTRLHFIQDVTQMMSRSGGPGAATPHTAVTAPSVLGMWRGQFHGPRGTLDDLQRPQHRPHG</sequence>
<proteinExistence type="predicted"/>
<protein>
    <submittedName>
        <fullName evidence="1">Uncharacterized protein</fullName>
    </submittedName>
</protein>
<dbReference type="Proteomes" id="UP001283361">
    <property type="component" value="Unassembled WGS sequence"/>
</dbReference>
<dbReference type="AlphaFoldDB" id="A0AAE1AU30"/>
<keyword evidence="2" id="KW-1185">Reference proteome</keyword>
<accession>A0AAE1AU30</accession>
<dbReference type="EMBL" id="JAWDGP010001251">
    <property type="protein sequence ID" value="KAK3793406.1"/>
    <property type="molecule type" value="Genomic_DNA"/>
</dbReference>
<evidence type="ECO:0000313" key="1">
    <source>
        <dbReference type="EMBL" id="KAK3793406.1"/>
    </source>
</evidence>
<evidence type="ECO:0000313" key="2">
    <source>
        <dbReference type="Proteomes" id="UP001283361"/>
    </source>
</evidence>